<dbReference type="Gene3D" id="3.30.465.10">
    <property type="match status" value="1"/>
</dbReference>
<dbReference type="InterPro" id="IPR036683">
    <property type="entry name" value="CO_DH_flav_C_dom_sf"/>
</dbReference>
<evidence type="ECO:0000259" key="3">
    <source>
        <dbReference type="PROSITE" id="PS51387"/>
    </source>
</evidence>
<dbReference type="Proteomes" id="UP001305815">
    <property type="component" value="Chromosome"/>
</dbReference>
<keyword evidence="2" id="KW-0560">Oxidoreductase</keyword>
<evidence type="ECO:0000256" key="2">
    <source>
        <dbReference type="ARBA" id="ARBA00023002"/>
    </source>
</evidence>
<dbReference type="InterPro" id="IPR051312">
    <property type="entry name" value="Diverse_Substr_Oxidored"/>
</dbReference>
<dbReference type="InterPro" id="IPR005107">
    <property type="entry name" value="CO_DH_flav_C"/>
</dbReference>
<keyword evidence="1" id="KW-0285">Flavoprotein</keyword>
<evidence type="ECO:0000313" key="5">
    <source>
        <dbReference type="Proteomes" id="UP001305815"/>
    </source>
</evidence>
<proteinExistence type="predicted"/>
<dbReference type="EMBL" id="AP027742">
    <property type="protein sequence ID" value="BDZ76881.1"/>
    <property type="molecule type" value="Genomic_DNA"/>
</dbReference>
<dbReference type="SMART" id="SM01092">
    <property type="entry name" value="CO_deh_flav_C"/>
    <property type="match status" value="1"/>
</dbReference>
<evidence type="ECO:0000313" key="4">
    <source>
        <dbReference type="EMBL" id="BDZ76881.1"/>
    </source>
</evidence>
<name>A0ABN6YUN8_9FIRM</name>
<dbReference type="RefSeq" id="WP_316266495.1">
    <property type="nucleotide sequence ID" value="NZ_AP027742.1"/>
</dbReference>
<dbReference type="PROSITE" id="PS51387">
    <property type="entry name" value="FAD_PCMH"/>
    <property type="match status" value="1"/>
</dbReference>
<dbReference type="InterPro" id="IPR036318">
    <property type="entry name" value="FAD-bd_PCMH-like_sf"/>
</dbReference>
<dbReference type="SUPFAM" id="SSF55447">
    <property type="entry name" value="CO dehydrogenase flavoprotein C-terminal domain-like"/>
    <property type="match status" value="1"/>
</dbReference>
<reference evidence="5" key="1">
    <citation type="journal article" date="2023" name="Int. J. Syst. Evol. Microbiol.">
        <title>Claveliimonas bilis gen. nov., sp. nov., deoxycholic acid-producing bacteria isolated from human faeces, and reclassification of Sellimonas monacensis Zenner et al. 2021 as Claveliimonas monacensis comb. nov.</title>
        <authorList>
            <person name="Hisatomi A."/>
            <person name="Kastawa N.W.E.P.G."/>
            <person name="Song I."/>
            <person name="Ohkuma M."/>
            <person name="Fukiya S."/>
            <person name="Sakamoto M."/>
        </authorList>
    </citation>
    <scope>NUCLEOTIDE SEQUENCE [LARGE SCALE GENOMIC DNA]</scope>
    <source>
        <strain evidence="5">12BBH14</strain>
    </source>
</reference>
<dbReference type="InterPro" id="IPR002346">
    <property type="entry name" value="Mopterin_DH_FAD-bd"/>
</dbReference>
<dbReference type="PANTHER" id="PTHR42659">
    <property type="entry name" value="XANTHINE DEHYDROGENASE SUBUNIT C-RELATED"/>
    <property type="match status" value="1"/>
</dbReference>
<accession>A0ABN6YUN8</accession>
<organism evidence="4 5">
    <name type="scientific">Claveliimonas bilis</name>
    <dbReference type="NCBI Taxonomy" id="3028070"/>
    <lineage>
        <taxon>Bacteria</taxon>
        <taxon>Bacillati</taxon>
        <taxon>Bacillota</taxon>
        <taxon>Clostridia</taxon>
        <taxon>Lachnospirales</taxon>
        <taxon>Lachnospiraceae</taxon>
        <taxon>Claveliimonas</taxon>
    </lineage>
</organism>
<protein>
    <submittedName>
        <fullName evidence="4">Molybdopterin dehydrogenase</fullName>
    </submittedName>
</protein>
<dbReference type="InterPro" id="IPR016166">
    <property type="entry name" value="FAD-bd_PCMH"/>
</dbReference>
<evidence type="ECO:0000256" key="1">
    <source>
        <dbReference type="ARBA" id="ARBA00022630"/>
    </source>
</evidence>
<sequence length="259" mass="28611">MLTIKQYVKASSLEEAYELNQKKSNVVLGGMLWLKMQRKNVGTAIDLSGLGLDTIEEDEKEYRIGAMATLRQLEQHAGLNAWTGNALQESVKHIVGVQFRNMATVGGSIFGRYGFSDVLTVMMALDAQVELYKRGRISVEEFAALPYDRDILTGIVIPKKPVKAVYLSQRNTKTDFPVLTCCVSQIEDEIRCVIGARPMKAVCLRDEKGILSQGINKESAEKFGSYVSETVETGTNLRGSAQYRKLIAGVLAKRALLAL</sequence>
<dbReference type="Pfam" id="PF00941">
    <property type="entry name" value="FAD_binding_5"/>
    <property type="match status" value="1"/>
</dbReference>
<feature type="domain" description="FAD-binding PCMH-type" evidence="3">
    <location>
        <begin position="1"/>
        <end position="162"/>
    </location>
</feature>
<gene>
    <name evidence="4" type="primary">xdhB</name>
    <name evidence="4" type="ORF">Lac1_10640</name>
</gene>
<dbReference type="SUPFAM" id="SSF56176">
    <property type="entry name" value="FAD-binding/transporter-associated domain-like"/>
    <property type="match status" value="1"/>
</dbReference>
<dbReference type="PANTHER" id="PTHR42659:SF9">
    <property type="entry name" value="XANTHINE DEHYDROGENASE FAD-BINDING SUBUNIT XDHB-RELATED"/>
    <property type="match status" value="1"/>
</dbReference>
<dbReference type="Gene3D" id="3.30.390.50">
    <property type="entry name" value="CO dehydrogenase flavoprotein, C-terminal domain"/>
    <property type="match status" value="1"/>
</dbReference>
<dbReference type="InterPro" id="IPR016169">
    <property type="entry name" value="FAD-bd_PCMH_sub2"/>
</dbReference>
<keyword evidence="5" id="KW-1185">Reference proteome</keyword>